<keyword evidence="1" id="KW-0732">Signal</keyword>
<keyword evidence="2" id="KW-0614">Plasmid</keyword>
<evidence type="ECO:0000256" key="1">
    <source>
        <dbReference type="SAM" id="SignalP"/>
    </source>
</evidence>
<keyword evidence="3" id="KW-1185">Reference proteome</keyword>
<accession>D3PEY8</accession>
<gene>
    <name evidence="2" type="ordered locus">DEFDS_P159</name>
</gene>
<evidence type="ECO:0000313" key="3">
    <source>
        <dbReference type="Proteomes" id="UP000001520"/>
    </source>
</evidence>
<protein>
    <submittedName>
        <fullName evidence="2">Uncharacterized protein</fullName>
    </submittedName>
</protein>
<sequence>MKKKLFLSLTFFLLISFSLYAKNKNNSTDSLNIIPIPYQVTLVACDIYAKDMLNGYLDIRESKPYLTRHKQLMNVLKTQKAYDVNLEQYYLEGYTIMYNYYKKYPTKDRYDLTYRILLFSNMKCFKDLSNKYLKIDYNKKIEFGLFNCYVNSSIKNIGYKAGEQHLTPEQTHKMLVNHLRERIGGTDDIINKFIDTYYKLIQLGIDMYKSNPNLNTENYVKEIVIHFDMPCIYGELLSYFKKK</sequence>
<dbReference type="HOGENOM" id="CLU_1141093_0_0_0"/>
<proteinExistence type="predicted"/>
<name>D3PEY8_DEFDS</name>
<dbReference type="KEGG" id="ddf:DEFDS_P159"/>
<evidence type="ECO:0000313" key="2">
    <source>
        <dbReference type="EMBL" id="BAI81780.1"/>
    </source>
</evidence>
<dbReference type="AlphaFoldDB" id="D3PEY8"/>
<dbReference type="RefSeq" id="WP_013009000.1">
    <property type="nucleotide sequence ID" value="NC_013940.1"/>
</dbReference>
<dbReference type="EMBL" id="AP011530">
    <property type="protein sequence ID" value="BAI81780.1"/>
    <property type="molecule type" value="Genomic_DNA"/>
</dbReference>
<feature type="chain" id="PRO_5003048331" evidence="1">
    <location>
        <begin position="22"/>
        <end position="243"/>
    </location>
</feature>
<dbReference type="Proteomes" id="UP000001520">
    <property type="component" value="Plasmid megaplasmid pDF308"/>
</dbReference>
<feature type="signal peptide" evidence="1">
    <location>
        <begin position="1"/>
        <end position="21"/>
    </location>
</feature>
<geneLocation type="plasmid" evidence="2 3">
    <name>megaplasmid pDF308</name>
</geneLocation>
<reference evidence="2 3" key="1">
    <citation type="journal article" date="2010" name="DNA Res.">
        <title>Bacterial lifestyle in a deep-sea hydrothermal vent chimney revealed by the genome sequence of the thermophilic bacterium Deferribacter desulfuricans SSM1.</title>
        <authorList>
            <person name="Takaki Y."/>
            <person name="Shimamura S."/>
            <person name="Nakagawa S."/>
            <person name="Fukuhara Y."/>
            <person name="Horikawa H."/>
            <person name="Ankai A."/>
            <person name="Harada T."/>
            <person name="Hosoyama A."/>
            <person name="Oguchi A."/>
            <person name="Fukui S."/>
            <person name="Fujita N."/>
            <person name="Takami H."/>
            <person name="Takai K."/>
        </authorList>
    </citation>
    <scope>NUCLEOTIDE SEQUENCE [LARGE SCALE GENOMIC DNA]</scope>
    <source>
        <strain evidence="3">DSM 14783 / JCM 11476 / NBRC 101012 / SSM1</strain>
        <plasmid evidence="3">Plasmid megaplasmid pDF308</plasmid>
    </source>
</reference>
<organism evidence="2 3">
    <name type="scientific">Deferribacter desulfuricans (strain DSM 14783 / JCM 11476 / NBRC 101012 / SSM1)</name>
    <dbReference type="NCBI Taxonomy" id="639282"/>
    <lineage>
        <taxon>Bacteria</taxon>
        <taxon>Pseudomonadati</taxon>
        <taxon>Deferribacterota</taxon>
        <taxon>Deferribacteres</taxon>
        <taxon>Deferribacterales</taxon>
        <taxon>Deferribacteraceae</taxon>
        <taxon>Deferribacter</taxon>
    </lineage>
</organism>